<organism evidence="1 2">
    <name type="scientific">Anopheles maculatus</name>
    <dbReference type="NCBI Taxonomy" id="74869"/>
    <lineage>
        <taxon>Eukaryota</taxon>
        <taxon>Metazoa</taxon>
        <taxon>Ecdysozoa</taxon>
        <taxon>Arthropoda</taxon>
        <taxon>Hexapoda</taxon>
        <taxon>Insecta</taxon>
        <taxon>Pterygota</taxon>
        <taxon>Neoptera</taxon>
        <taxon>Endopterygota</taxon>
        <taxon>Diptera</taxon>
        <taxon>Nematocera</taxon>
        <taxon>Culicoidea</taxon>
        <taxon>Culicidae</taxon>
        <taxon>Anophelinae</taxon>
        <taxon>Anopheles</taxon>
        <taxon>Anopheles maculatus group</taxon>
    </lineage>
</organism>
<proteinExistence type="predicted"/>
<dbReference type="Proteomes" id="UP000075901">
    <property type="component" value="Unassembled WGS sequence"/>
</dbReference>
<name>A0A182SMB1_9DIPT</name>
<dbReference type="EnsemblMetazoa" id="AMAM009628-RA">
    <property type="protein sequence ID" value="AMAM009628-PA"/>
    <property type="gene ID" value="AMAM009628"/>
</dbReference>
<protein>
    <submittedName>
        <fullName evidence="1">Uncharacterized protein</fullName>
    </submittedName>
</protein>
<reference evidence="1" key="2">
    <citation type="submission" date="2020-05" db="UniProtKB">
        <authorList>
            <consortium name="EnsemblMetazoa"/>
        </authorList>
    </citation>
    <scope>IDENTIFICATION</scope>
    <source>
        <strain evidence="1">maculatus3</strain>
    </source>
</reference>
<dbReference type="AlphaFoldDB" id="A0A182SMB1"/>
<reference evidence="2" key="1">
    <citation type="submission" date="2013-09" db="EMBL/GenBank/DDBJ databases">
        <title>The Genome Sequence of Anopheles maculatus species B.</title>
        <authorList>
            <consortium name="The Broad Institute Genomics Platform"/>
            <person name="Neafsey D.E."/>
            <person name="Besansky N."/>
            <person name="Howell P."/>
            <person name="Walton C."/>
            <person name="Young S.K."/>
            <person name="Zeng Q."/>
            <person name="Gargeya S."/>
            <person name="Fitzgerald M."/>
            <person name="Haas B."/>
            <person name="Abouelleil A."/>
            <person name="Allen A.W."/>
            <person name="Alvarado L."/>
            <person name="Arachchi H.M."/>
            <person name="Berlin A.M."/>
            <person name="Chapman S.B."/>
            <person name="Gainer-Dewar J."/>
            <person name="Goldberg J."/>
            <person name="Griggs A."/>
            <person name="Gujja S."/>
            <person name="Hansen M."/>
            <person name="Howarth C."/>
            <person name="Imamovic A."/>
            <person name="Ireland A."/>
            <person name="Larimer J."/>
            <person name="McCowan C."/>
            <person name="Murphy C."/>
            <person name="Pearson M."/>
            <person name="Poon T.W."/>
            <person name="Priest M."/>
            <person name="Roberts A."/>
            <person name="Saif S."/>
            <person name="Shea T."/>
            <person name="Sisk P."/>
            <person name="Sykes S."/>
            <person name="Wortman J."/>
            <person name="Nusbaum C."/>
            <person name="Birren B."/>
        </authorList>
    </citation>
    <scope>NUCLEOTIDE SEQUENCE [LARGE SCALE GENOMIC DNA]</scope>
    <source>
        <strain evidence="2">maculatus3</strain>
    </source>
</reference>
<dbReference type="VEuPathDB" id="VectorBase:AMAM009628"/>
<accession>A0A182SMB1</accession>
<evidence type="ECO:0000313" key="2">
    <source>
        <dbReference type="Proteomes" id="UP000075901"/>
    </source>
</evidence>
<keyword evidence="2" id="KW-1185">Reference proteome</keyword>
<sequence length="125" mass="14101">MSEFDKLEESLGHLIQCAKDADSVAYDEEFSSTDPANEPAKSTRMVVLTQATEKLTESLGILQEFEMLMHDKISSLHVISNEMVLNSLLLQEQKGELMELRKKLKDIAGKWYLPAEPIANTMETL</sequence>
<evidence type="ECO:0000313" key="1">
    <source>
        <dbReference type="EnsemblMetazoa" id="AMAM009628-PA"/>
    </source>
</evidence>